<dbReference type="AlphaFoldDB" id="A0A0S7C6R8"/>
<dbReference type="RefSeq" id="WP_062045157.1">
    <property type="nucleotide sequence ID" value="NZ_DF968183.1"/>
</dbReference>
<dbReference type="Gene3D" id="2.120.10.30">
    <property type="entry name" value="TolB, C-terminal domain"/>
    <property type="match status" value="1"/>
</dbReference>
<dbReference type="OrthoDB" id="9799878at2"/>
<keyword evidence="3" id="KW-1185">Reference proteome</keyword>
<reference evidence="2" key="1">
    <citation type="journal article" date="2015" name="Genome Announc.">
        <title>Draft Genome Sequence of Bacteroidales Strain TBC1, a Novel Isolate from a Methanogenic Wastewater Treatment System.</title>
        <authorList>
            <person name="Tourlousse D.M."/>
            <person name="Matsuura N."/>
            <person name="Sun L."/>
            <person name="Toyonaga M."/>
            <person name="Kuroda K."/>
            <person name="Ohashi A."/>
            <person name="Cruz R."/>
            <person name="Yamaguchi T."/>
            <person name="Sekiguchi Y."/>
        </authorList>
    </citation>
    <scope>NUCLEOTIDE SEQUENCE [LARGE SCALE GENOMIC DNA]</scope>
    <source>
        <strain evidence="2">TBC1</strain>
    </source>
</reference>
<evidence type="ECO:0000313" key="2">
    <source>
        <dbReference type="EMBL" id="GAP45072.1"/>
    </source>
</evidence>
<feature type="chain" id="PRO_5006633580" evidence="1">
    <location>
        <begin position="23"/>
        <end position="938"/>
    </location>
</feature>
<keyword evidence="1" id="KW-0732">Signal</keyword>
<dbReference type="PANTHER" id="PTHR36842:SF1">
    <property type="entry name" value="PROTEIN TOLB"/>
    <property type="match status" value="1"/>
</dbReference>
<organism evidence="2">
    <name type="scientific">Lentimicrobium saccharophilum</name>
    <dbReference type="NCBI Taxonomy" id="1678841"/>
    <lineage>
        <taxon>Bacteria</taxon>
        <taxon>Pseudomonadati</taxon>
        <taxon>Bacteroidota</taxon>
        <taxon>Bacteroidia</taxon>
        <taxon>Bacteroidales</taxon>
        <taxon>Lentimicrobiaceae</taxon>
        <taxon>Lentimicrobium</taxon>
    </lineage>
</organism>
<dbReference type="STRING" id="1678841.TBC1_12892"/>
<dbReference type="InterPro" id="IPR011042">
    <property type="entry name" value="6-blade_b-propeller_TolB-like"/>
</dbReference>
<dbReference type="EMBL" id="DF968183">
    <property type="protein sequence ID" value="GAP45072.1"/>
    <property type="molecule type" value="Genomic_DNA"/>
</dbReference>
<proteinExistence type="predicted"/>
<sequence>MKKGFSALILTVLIITSTALHAQYYDIGQAPARTRWMKIDTGNFSIIYPGFLHKKAGQAAVLFSTQTGKVASGMQTVPRKTPIVLHPQSAITNAFAMWAPRRIELYTTPPQDTYAQPWLHQLALHEYRHIVQLSKLDQGITRFFGYLFGQQAAAVSTGLFVPSWFIEGDAVITETALSNTGRGRTPSFNAPLRALLAEKGAYSYPKASLGSYRDFVPDIYTMGYHIIAASRTLYGQASWNEAMNSVARKPWLIAPFNHGLKSISGLNKKGIYRQSMAYLDSLWQGKQPSDEAIRTMPRHPKSYTNYHSPQQLNDSTFISLKTSLHDIPRIVKIYSSGREEILHTPGYIFDNRISFSNGMLVWSEYRPHVRWATVSFTDLVYLSTETGEITRKSFRKRLYAPAISPDGKKTAVSETDETGNHYITVIQSDTLNRFIVPEDVFPSFPSWSEDMRKITFIGTSESGKALYMLDLDEQIFSVLLPYAFTEISEPHFTDKGILFTASVSAKSQVCLLEITSGEASVVTSSAYGAFAPSFSFNRLTYLEYTAEGTRIANRSINHLNSRPYIPDTDQSWSLARTLSKQENFDGSVFEMPDTGFTQKRYRKAAHLFGIHSWAPLYIDISGETARPGFSVMSQNLLSTMFITAGYDYNPSEETGMFRASLAWKAWFPEFRVTTSHGLRASSFTGDDNMTRRFTWNETNLDLSISQALNLSRGNVNSGIYGEITHNFSQVRHLSGTPERFMKGIFSGMSYRVFGYSYQRQAYRDLAPDFGINMDVSFRHTPAGEINAGSVFGIQSQLFLPGIAANHSLSVYGAYQQTDPGDYRYANLISTSRGYVTIPFGEQLISWKAAYRLPLFYPDFHLGGLLYIKRLRANAFYDFTEVRESQNDGHFNATGLDLISDVHLLGLSTPVSAGIRSVYTFREGVPVFGFLFSVNFYEY</sequence>
<protein>
    <submittedName>
        <fullName evidence="2">Peptidase MA superfamily</fullName>
    </submittedName>
</protein>
<name>A0A0S7C6R8_9BACT</name>
<evidence type="ECO:0000256" key="1">
    <source>
        <dbReference type="SAM" id="SignalP"/>
    </source>
</evidence>
<accession>A0A0S7C6R8</accession>
<gene>
    <name evidence="2" type="ORF">TBC1_12892</name>
</gene>
<dbReference type="SUPFAM" id="SSF69304">
    <property type="entry name" value="Tricorn protease N-terminal domain"/>
    <property type="match status" value="1"/>
</dbReference>
<dbReference type="PANTHER" id="PTHR36842">
    <property type="entry name" value="PROTEIN TOLB HOMOLOG"/>
    <property type="match status" value="1"/>
</dbReference>
<dbReference type="Proteomes" id="UP000053091">
    <property type="component" value="Unassembled WGS sequence"/>
</dbReference>
<evidence type="ECO:0000313" key="3">
    <source>
        <dbReference type="Proteomes" id="UP000053091"/>
    </source>
</evidence>
<feature type="signal peptide" evidence="1">
    <location>
        <begin position="1"/>
        <end position="22"/>
    </location>
</feature>